<dbReference type="InterPro" id="IPR012337">
    <property type="entry name" value="RNaseH-like_sf"/>
</dbReference>
<protein>
    <recommendedName>
        <fullName evidence="1">Integrase catalytic domain-containing protein</fullName>
    </recommendedName>
</protein>
<comment type="caution">
    <text evidence="2">The sequence shown here is derived from an EMBL/GenBank/DDBJ whole genome shotgun (WGS) entry which is preliminary data.</text>
</comment>
<organism evidence="2 3">
    <name type="scientific">Taxus chinensis</name>
    <name type="common">Chinese yew</name>
    <name type="synonym">Taxus wallichiana var. chinensis</name>
    <dbReference type="NCBI Taxonomy" id="29808"/>
    <lineage>
        <taxon>Eukaryota</taxon>
        <taxon>Viridiplantae</taxon>
        <taxon>Streptophyta</taxon>
        <taxon>Embryophyta</taxon>
        <taxon>Tracheophyta</taxon>
        <taxon>Spermatophyta</taxon>
        <taxon>Pinopsida</taxon>
        <taxon>Pinidae</taxon>
        <taxon>Conifers II</taxon>
        <taxon>Cupressales</taxon>
        <taxon>Taxaceae</taxon>
        <taxon>Taxus</taxon>
    </lineage>
</organism>
<feature type="non-terminal residue" evidence="2">
    <location>
        <position position="93"/>
    </location>
</feature>
<evidence type="ECO:0000259" key="1">
    <source>
        <dbReference type="PROSITE" id="PS50994"/>
    </source>
</evidence>
<feature type="domain" description="Integrase catalytic" evidence="1">
    <location>
        <begin position="13"/>
        <end position="93"/>
    </location>
</feature>
<name>A0AA38LBN7_TAXCH</name>
<dbReference type="SUPFAM" id="SSF53098">
    <property type="entry name" value="Ribonuclease H-like"/>
    <property type="match status" value="1"/>
</dbReference>
<dbReference type="InterPro" id="IPR052160">
    <property type="entry name" value="Gypsy_RT_Integrase-like"/>
</dbReference>
<evidence type="ECO:0000313" key="2">
    <source>
        <dbReference type="EMBL" id="KAH9315920.1"/>
    </source>
</evidence>
<feature type="non-terminal residue" evidence="2">
    <location>
        <position position="1"/>
    </location>
</feature>
<sequence length="93" mass="10627">KERLSALPLHPISVDQPFMQWGLDFIGVINPNSSQVHKWILTATDYFTKWIEAVALKEENESSILDFYEGISTRFGIHATIISYNALAFIRSK</sequence>
<dbReference type="Gene3D" id="3.30.420.10">
    <property type="entry name" value="Ribonuclease H-like superfamily/Ribonuclease H"/>
    <property type="match status" value="1"/>
</dbReference>
<accession>A0AA38LBN7</accession>
<dbReference type="InterPro" id="IPR001584">
    <property type="entry name" value="Integrase_cat-core"/>
</dbReference>
<gene>
    <name evidence="2" type="ORF">KI387_024547</name>
</gene>
<dbReference type="AlphaFoldDB" id="A0AA38LBN7"/>
<dbReference type="GO" id="GO:0003676">
    <property type="term" value="F:nucleic acid binding"/>
    <property type="evidence" value="ECO:0007669"/>
    <property type="project" value="InterPro"/>
</dbReference>
<dbReference type="Proteomes" id="UP000824469">
    <property type="component" value="Unassembled WGS sequence"/>
</dbReference>
<reference evidence="2 3" key="1">
    <citation type="journal article" date="2021" name="Nat. Plants">
        <title>The Taxus genome provides insights into paclitaxel biosynthesis.</title>
        <authorList>
            <person name="Xiong X."/>
            <person name="Gou J."/>
            <person name="Liao Q."/>
            <person name="Li Y."/>
            <person name="Zhou Q."/>
            <person name="Bi G."/>
            <person name="Li C."/>
            <person name="Du R."/>
            <person name="Wang X."/>
            <person name="Sun T."/>
            <person name="Guo L."/>
            <person name="Liang H."/>
            <person name="Lu P."/>
            <person name="Wu Y."/>
            <person name="Zhang Z."/>
            <person name="Ro D.K."/>
            <person name="Shang Y."/>
            <person name="Huang S."/>
            <person name="Yan J."/>
        </authorList>
    </citation>
    <scope>NUCLEOTIDE SEQUENCE [LARGE SCALE GENOMIC DNA]</scope>
    <source>
        <strain evidence="2">Ta-2019</strain>
    </source>
</reference>
<dbReference type="PROSITE" id="PS50994">
    <property type="entry name" value="INTEGRASE"/>
    <property type="match status" value="1"/>
</dbReference>
<keyword evidence="3" id="KW-1185">Reference proteome</keyword>
<dbReference type="EMBL" id="JAHRHJ020000005">
    <property type="protein sequence ID" value="KAH9315920.1"/>
    <property type="molecule type" value="Genomic_DNA"/>
</dbReference>
<evidence type="ECO:0000313" key="3">
    <source>
        <dbReference type="Proteomes" id="UP000824469"/>
    </source>
</evidence>
<dbReference type="GO" id="GO:0015074">
    <property type="term" value="P:DNA integration"/>
    <property type="evidence" value="ECO:0007669"/>
    <property type="project" value="InterPro"/>
</dbReference>
<dbReference type="PANTHER" id="PTHR47266">
    <property type="entry name" value="ENDONUCLEASE-RELATED"/>
    <property type="match status" value="1"/>
</dbReference>
<proteinExistence type="predicted"/>
<dbReference type="InterPro" id="IPR036397">
    <property type="entry name" value="RNaseH_sf"/>
</dbReference>